<feature type="transmembrane region" description="Helical" evidence="5">
    <location>
        <begin position="42"/>
        <end position="62"/>
    </location>
</feature>
<accession>A0A1G2BYS8</accession>
<dbReference type="Pfam" id="PF04932">
    <property type="entry name" value="Wzy_C"/>
    <property type="match status" value="1"/>
</dbReference>
<dbReference type="PANTHER" id="PTHR37422">
    <property type="entry name" value="TEICHURONIC ACID BIOSYNTHESIS PROTEIN TUAE"/>
    <property type="match status" value="1"/>
</dbReference>
<feature type="transmembrane region" description="Helical" evidence="5">
    <location>
        <begin position="370"/>
        <end position="386"/>
    </location>
</feature>
<feature type="transmembrane region" description="Helical" evidence="5">
    <location>
        <begin position="335"/>
        <end position="358"/>
    </location>
</feature>
<feature type="transmembrane region" description="Helical" evidence="5">
    <location>
        <begin position="139"/>
        <end position="160"/>
    </location>
</feature>
<keyword evidence="3 5" id="KW-1133">Transmembrane helix</keyword>
<evidence type="ECO:0000313" key="7">
    <source>
        <dbReference type="EMBL" id="OGY93377.1"/>
    </source>
</evidence>
<comment type="caution">
    <text evidence="7">The sequence shown here is derived from an EMBL/GenBank/DDBJ whole genome shotgun (WGS) entry which is preliminary data.</text>
</comment>
<reference evidence="7 8" key="1">
    <citation type="journal article" date="2016" name="Nat. Commun.">
        <title>Thousands of microbial genomes shed light on interconnected biogeochemical processes in an aquifer system.</title>
        <authorList>
            <person name="Anantharaman K."/>
            <person name="Brown C.T."/>
            <person name="Hug L.A."/>
            <person name="Sharon I."/>
            <person name="Castelle C.J."/>
            <person name="Probst A.J."/>
            <person name="Thomas B.C."/>
            <person name="Singh A."/>
            <person name="Wilkins M.J."/>
            <person name="Karaoz U."/>
            <person name="Brodie E.L."/>
            <person name="Williams K.H."/>
            <person name="Hubbard S.S."/>
            <person name="Banfield J.F."/>
        </authorList>
    </citation>
    <scope>NUCLEOTIDE SEQUENCE [LARGE SCALE GENOMIC DNA]</scope>
</reference>
<evidence type="ECO:0000256" key="3">
    <source>
        <dbReference type="ARBA" id="ARBA00022989"/>
    </source>
</evidence>
<dbReference type="InterPro" id="IPR007016">
    <property type="entry name" value="O-antigen_ligase-rel_domated"/>
</dbReference>
<dbReference type="AlphaFoldDB" id="A0A1G2BYS8"/>
<dbReference type="GO" id="GO:0016020">
    <property type="term" value="C:membrane"/>
    <property type="evidence" value="ECO:0007669"/>
    <property type="project" value="UniProtKB-SubCell"/>
</dbReference>
<dbReference type="InterPro" id="IPR051533">
    <property type="entry name" value="WaaL-like"/>
</dbReference>
<evidence type="ECO:0000256" key="5">
    <source>
        <dbReference type="SAM" id="Phobius"/>
    </source>
</evidence>
<comment type="subcellular location">
    <subcellularLocation>
        <location evidence="1">Membrane</location>
        <topology evidence="1">Multi-pass membrane protein</topology>
    </subcellularLocation>
</comment>
<gene>
    <name evidence="7" type="ORF">A2406_00085</name>
</gene>
<evidence type="ECO:0000256" key="4">
    <source>
        <dbReference type="ARBA" id="ARBA00023136"/>
    </source>
</evidence>
<keyword evidence="2 5" id="KW-0812">Transmembrane</keyword>
<proteinExistence type="predicted"/>
<name>A0A1G2BYS8_9BACT</name>
<keyword evidence="4 5" id="KW-0472">Membrane</keyword>
<evidence type="ECO:0000256" key="2">
    <source>
        <dbReference type="ARBA" id="ARBA00022692"/>
    </source>
</evidence>
<feature type="domain" description="O-antigen ligase-related" evidence="6">
    <location>
        <begin position="217"/>
        <end position="352"/>
    </location>
</feature>
<feature type="transmembrane region" description="Helical" evidence="5">
    <location>
        <begin position="254"/>
        <end position="275"/>
    </location>
</feature>
<sequence>MINIFFLLFLIIFIMVAYRNLLWGIGAIIVLLPTYLWRFEFIIFPTSFLELMIIALFVIWLVKDKRYSQINFSLNKKTNNALSGPLQYLLGLWLIVSVLALLTNFTWGSLGLWRAYFLEPMMFLLVFVYSVKGIRDLKFIIVCLMMLLLWLFEIAMYQNFTNYNYLLAYNFPHIKRLTGPFLYPNALSLLTAPLAALFSGLWIYSKDKLQNIHYLVLAIMGVVLAVLSVSQGAILAIGISLFLCLILAKKWYKYGIAILLVLALGVLLIVSTLDFNPRLNLQSSSLDIRFNQWQETRTMLSDNFVLGSGLAGYQNALKPYHQTDWLEIFLYPHNIFLNFWTELGIMGLGIFISLLVYLGCLLKKIFKYNYSLFWPLTLMWSTWLIHGLVDVPYFKNDLAVLFFIMLGFTFLVSTYKKDVKI</sequence>
<feature type="transmembrane region" description="Helical" evidence="5">
    <location>
        <begin position="215"/>
        <end position="248"/>
    </location>
</feature>
<organism evidence="7 8">
    <name type="scientific">Candidatus Komeilibacteria bacterium RIFOXYC1_FULL_37_11</name>
    <dbReference type="NCBI Taxonomy" id="1798555"/>
    <lineage>
        <taxon>Bacteria</taxon>
        <taxon>Candidatus Komeiliibacteriota</taxon>
    </lineage>
</organism>
<feature type="transmembrane region" description="Helical" evidence="5">
    <location>
        <begin position="113"/>
        <end position="132"/>
    </location>
</feature>
<feature type="transmembrane region" description="Helical" evidence="5">
    <location>
        <begin position="398"/>
        <end position="415"/>
    </location>
</feature>
<feature type="transmembrane region" description="Helical" evidence="5">
    <location>
        <begin position="180"/>
        <end position="203"/>
    </location>
</feature>
<evidence type="ECO:0000313" key="8">
    <source>
        <dbReference type="Proteomes" id="UP000177626"/>
    </source>
</evidence>
<dbReference type="PANTHER" id="PTHR37422:SF17">
    <property type="entry name" value="O-ANTIGEN LIGASE"/>
    <property type="match status" value="1"/>
</dbReference>
<dbReference type="Proteomes" id="UP000177626">
    <property type="component" value="Unassembled WGS sequence"/>
</dbReference>
<feature type="transmembrane region" description="Helical" evidence="5">
    <location>
        <begin position="86"/>
        <end position="107"/>
    </location>
</feature>
<evidence type="ECO:0000256" key="1">
    <source>
        <dbReference type="ARBA" id="ARBA00004141"/>
    </source>
</evidence>
<protein>
    <recommendedName>
        <fullName evidence="6">O-antigen ligase-related domain-containing protein</fullName>
    </recommendedName>
</protein>
<dbReference type="EMBL" id="MHKQ01000023">
    <property type="protein sequence ID" value="OGY93377.1"/>
    <property type="molecule type" value="Genomic_DNA"/>
</dbReference>
<feature type="transmembrane region" description="Helical" evidence="5">
    <location>
        <begin position="7"/>
        <end position="36"/>
    </location>
</feature>
<evidence type="ECO:0000259" key="6">
    <source>
        <dbReference type="Pfam" id="PF04932"/>
    </source>
</evidence>